<dbReference type="Pfam" id="PF01614">
    <property type="entry name" value="IclR_C"/>
    <property type="match status" value="1"/>
</dbReference>
<keyword evidence="2" id="KW-0238">DNA-binding</keyword>
<proteinExistence type="predicted"/>
<dbReference type="Proteomes" id="UP001501736">
    <property type="component" value="Unassembled WGS sequence"/>
</dbReference>
<dbReference type="PANTHER" id="PTHR30136:SF34">
    <property type="entry name" value="TRANSCRIPTIONAL REGULATOR"/>
    <property type="match status" value="1"/>
</dbReference>
<dbReference type="EMBL" id="BAAAYG010000003">
    <property type="protein sequence ID" value="GAA3282064.1"/>
    <property type="molecule type" value="Genomic_DNA"/>
</dbReference>
<keyword evidence="7" id="KW-1185">Reference proteome</keyword>
<organism evidence="6 7">
    <name type="scientific">Nesterenkonia halobia</name>
    <dbReference type="NCBI Taxonomy" id="37922"/>
    <lineage>
        <taxon>Bacteria</taxon>
        <taxon>Bacillati</taxon>
        <taxon>Actinomycetota</taxon>
        <taxon>Actinomycetes</taxon>
        <taxon>Micrococcales</taxon>
        <taxon>Micrococcaceae</taxon>
        <taxon>Nesterenkonia</taxon>
    </lineage>
</organism>
<feature type="domain" description="HTH iclR-type" evidence="4">
    <location>
        <begin position="18"/>
        <end position="78"/>
    </location>
</feature>
<dbReference type="InterPro" id="IPR036390">
    <property type="entry name" value="WH_DNA-bd_sf"/>
</dbReference>
<dbReference type="PROSITE" id="PS51077">
    <property type="entry name" value="HTH_ICLR"/>
    <property type="match status" value="1"/>
</dbReference>
<keyword evidence="3" id="KW-0804">Transcription</keyword>
<dbReference type="Gene3D" id="3.30.450.40">
    <property type="match status" value="1"/>
</dbReference>
<dbReference type="NCBIfam" id="TIGR02431">
    <property type="entry name" value="pcaR_pcaU"/>
    <property type="match status" value="1"/>
</dbReference>
<comment type="caution">
    <text evidence="6">The sequence shown here is derived from an EMBL/GenBank/DDBJ whole genome shotgun (WGS) entry which is preliminary data.</text>
</comment>
<feature type="domain" description="IclR-ED" evidence="5">
    <location>
        <begin position="79"/>
        <end position="269"/>
    </location>
</feature>
<evidence type="ECO:0000256" key="3">
    <source>
        <dbReference type="ARBA" id="ARBA00023163"/>
    </source>
</evidence>
<dbReference type="InterPro" id="IPR036388">
    <property type="entry name" value="WH-like_DNA-bd_sf"/>
</dbReference>
<keyword evidence="1" id="KW-0805">Transcription regulation</keyword>
<sequence length="272" mass="28578">MAEADDPEATPAASGQFVQSLARGLAVIRTFDADHPQMTLTEVAARAGLSRATARRLLHTLVSLGYVRGDGRQFELTAAVLQLGYSYLSGHSLSQLAQPVLEELSAAVDESASVSVLDGAEIVYTARVHTRRIMRVGISIGSRFPAQATSMGRVLLAGIGVEEGMSRLADRSLEALTERTLTDPDQLRAVLEQVAAQGWALVDQELEPGLRSLAVPVHGADGAVVAALNVSMSTAPGAPHGDLSAEEAVARLLPSLRRAADQLEETLRAAAG</sequence>
<dbReference type="SMART" id="SM00346">
    <property type="entry name" value="HTH_ICLR"/>
    <property type="match status" value="1"/>
</dbReference>
<evidence type="ECO:0000313" key="6">
    <source>
        <dbReference type="EMBL" id="GAA3282064.1"/>
    </source>
</evidence>
<protein>
    <submittedName>
        <fullName evidence="6">IclR family transcriptional regulator C-terminal domain-containing protein</fullName>
    </submittedName>
</protein>
<name>A0ABP6RBJ3_9MICC</name>
<dbReference type="SUPFAM" id="SSF55781">
    <property type="entry name" value="GAF domain-like"/>
    <property type="match status" value="1"/>
</dbReference>
<dbReference type="InterPro" id="IPR005471">
    <property type="entry name" value="Tscrpt_reg_IclR_N"/>
</dbReference>
<dbReference type="SUPFAM" id="SSF46785">
    <property type="entry name" value="Winged helix' DNA-binding domain"/>
    <property type="match status" value="1"/>
</dbReference>
<dbReference type="Pfam" id="PF09339">
    <property type="entry name" value="HTH_IclR"/>
    <property type="match status" value="1"/>
</dbReference>
<evidence type="ECO:0000256" key="2">
    <source>
        <dbReference type="ARBA" id="ARBA00023125"/>
    </source>
</evidence>
<dbReference type="InterPro" id="IPR050707">
    <property type="entry name" value="HTH_MetabolicPath_Reg"/>
</dbReference>
<dbReference type="PROSITE" id="PS51078">
    <property type="entry name" value="ICLR_ED"/>
    <property type="match status" value="1"/>
</dbReference>
<gene>
    <name evidence="6" type="ORF">GCM10020260_08510</name>
</gene>
<dbReference type="PANTHER" id="PTHR30136">
    <property type="entry name" value="HELIX-TURN-HELIX TRANSCRIPTIONAL REGULATOR, ICLR FAMILY"/>
    <property type="match status" value="1"/>
</dbReference>
<evidence type="ECO:0000259" key="4">
    <source>
        <dbReference type="PROSITE" id="PS51077"/>
    </source>
</evidence>
<dbReference type="InterPro" id="IPR029016">
    <property type="entry name" value="GAF-like_dom_sf"/>
</dbReference>
<dbReference type="RefSeq" id="WP_344718525.1">
    <property type="nucleotide sequence ID" value="NZ_BAAAYG010000003.1"/>
</dbReference>
<dbReference type="InterPro" id="IPR014757">
    <property type="entry name" value="Tscrpt_reg_IclR_C"/>
</dbReference>
<evidence type="ECO:0000259" key="5">
    <source>
        <dbReference type="PROSITE" id="PS51078"/>
    </source>
</evidence>
<dbReference type="Gene3D" id="1.10.10.10">
    <property type="entry name" value="Winged helix-like DNA-binding domain superfamily/Winged helix DNA-binding domain"/>
    <property type="match status" value="1"/>
</dbReference>
<reference evidence="7" key="1">
    <citation type="journal article" date="2019" name="Int. J. Syst. Evol. Microbiol.">
        <title>The Global Catalogue of Microorganisms (GCM) 10K type strain sequencing project: providing services to taxonomists for standard genome sequencing and annotation.</title>
        <authorList>
            <consortium name="The Broad Institute Genomics Platform"/>
            <consortium name="The Broad Institute Genome Sequencing Center for Infectious Disease"/>
            <person name="Wu L."/>
            <person name="Ma J."/>
        </authorList>
    </citation>
    <scope>NUCLEOTIDE SEQUENCE [LARGE SCALE GENOMIC DNA]</scope>
    <source>
        <strain evidence="7">JCM 11483</strain>
    </source>
</reference>
<dbReference type="InterPro" id="IPR012794">
    <property type="entry name" value="PcaR_PcaU"/>
</dbReference>
<accession>A0ABP6RBJ3</accession>
<evidence type="ECO:0000313" key="7">
    <source>
        <dbReference type="Proteomes" id="UP001501736"/>
    </source>
</evidence>
<evidence type="ECO:0000256" key="1">
    <source>
        <dbReference type="ARBA" id="ARBA00023015"/>
    </source>
</evidence>